<dbReference type="Gene3D" id="3.40.640.10">
    <property type="entry name" value="Type I PLP-dependent aspartate aminotransferase-like (Major domain)"/>
    <property type="match status" value="1"/>
</dbReference>
<keyword evidence="3" id="KW-0805">Transcription regulation</keyword>
<evidence type="ECO:0000256" key="3">
    <source>
        <dbReference type="ARBA" id="ARBA00023015"/>
    </source>
</evidence>
<dbReference type="SUPFAM" id="SSF53383">
    <property type="entry name" value="PLP-dependent transferases"/>
    <property type="match status" value="1"/>
</dbReference>
<keyword evidence="7" id="KW-0808">Transferase</keyword>
<dbReference type="Pfam" id="PF00392">
    <property type="entry name" value="GntR"/>
    <property type="match status" value="1"/>
</dbReference>
<sequence length="497" mass="53106">MVLMKPECGRSGLVLNSQFGHSGPMERRIGANALARLVGPPPERGSAYVWLSERIERLVADGRLTHDTRLPSERDAAVALGLSRTTVTHAYALLRERGFAEARRGSGTRVRIPGGPVSGGGEPVSGVLGGFDPQGGINLTNTAPAAVRGLAERFAEASRHLAAYTHEGGYFRDGVPDLRDALAERYTARGVPTTPDQILVTTGALAGVAATALALVSSGDAVAVEPSGYPNSLASLRSRGARFVPAVESADERRLDVRATVDIFARRAPKAMLVIPDFHNPTGRFMGEEDRHDLARLWAKHGTVGIVDETLADLWLDAEPRVRPMAAFAPDCITVGSASKTYWGGLRLGWVRAPRRYIGAIASARVTLDLGAPVLEQIVLAGLLRDQPGLDDERRADLAGRRILLRDAIARACPGWSCDLPDGGLSLWWRLPQAQSSEIVRRAAARGLTLTPGSAFSLDGRGLEGRLRTPFTLAEDDLRRAADVLGEVNASLASREG</sequence>
<keyword evidence="8" id="KW-1185">Reference proteome</keyword>
<dbReference type="InterPro" id="IPR036390">
    <property type="entry name" value="WH_DNA-bd_sf"/>
</dbReference>
<organism evidence="7 8">
    <name type="scientific">Dermacoccus abyssi</name>
    <dbReference type="NCBI Taxonomy" id="322596"/>
    <lineage>
        <taxon>Bacteria</taxon>
        <taxon>Bacillati</taxon>
        <taxon>Actinomycetota</taxon>
        <taxon>Actinomycetes</taxon>
        <taxon>Micrococcales</taxon>
        <taxon>Dermacoccaceae</taxon>
        <taxon>Dermacoccus</taxon>
    </lineage>
</organism>
<keyword evidence="4" id="KW-0238">DNA-binding</keyword>
<dbReference type="PROSITE" id="PS50949">
    <property type="entry name" value="HTH_GNTR"/>
    <property type="match status" value="1"/>
</dbReference>
<keyword evidence="7" id="KW-0032">Aminotransferase</keyword>
<evidence type="ECO:0000256" key="4">
    <source>
        <dbReference type="ARBA" id="ARBA00023125"/>
    </source>
</evidence>
<evidence type="ECO:0000256" key="5">
    <source>
        <dbReference type="ARBA" id="ARBA00023163"/>
    </source>
</evidence>
<dbReference type="SMART" id="SM00345">
    <property type="entry name" value="HTH_GNTR"/>
    <property type="match status" value="1"/>
</dbReference>
<dbReference type="InterPro" id="IPR036388">
    <property type="entry name" value="WH-like_DNA-bd_sf"/>
</dbReference>
<dbReference type="SUPFAM" id="SSF46785">
    <property type="entry name" value="Winged helix' DNA-binding domain"/>
    <property type="match status" value="1"/>
</dbReference>
<name>A0ABX5Z864_9MICO</name>
<gene>
    <name evidence="7" type="ORF">FV141_05915</name>
</gene>
<dbReference type="EMBL" id="CP043031">
    <property type="protein sequence ID" value="QEH93117.1"/>
    <property type="molecule type" value="Genomic_DNA"/>
</dbReference>
<dbReference type="InterPro" id="IPR000524">
    <property type="entry name" value="Tscrpt_reg_HTH_GntR"/>
</dbReference>
<dbReference type="CDD" id="cd00609">
    <property type="entry name" value="AAT_like"/>
    <property type="match status" value="1"/>
</dbReference>
<accession>A0ABX5Z864</accession>
<keyword evidence="2" id="KW-0663">Pyridoxal phosphate</keyword>
<dbReference type="Proteomes" id="UP000323565">
    <property type="component" value="Chromosome"/>
</dbReference>
<proteinExistence type="inferred from homology"/>
<feature type="domain" description="HTH gntR-type" evidence="6">
    <location>
        <begin position="45"/>
        <end position="113"/>
    </location>
</feature>
<keyword evidence="5" id="KW-0804">Transcription</keyword>
<evidence type="ECO:0000256" key="1">
    <source>
        <dbReference type="ARBA" id="ARBA00005384"/>
    </source>
</evidence>
<dbReference type="InterPro" id="IPR015424">
    <property type="entry name" value="PyrdxlP-dep_Trfase"/>
</dbReference>
<reference evidence="7 8" key="1">
    <citation type="submission" date="2019-08" db="EMBL/GenBank/DDBJ databases">
        <title>Dermacoccus abyssi strain HZAU 226, whole genome Nanopore sequencing project.</title>
        <authorList>
            <person name="Guo A."/>
            <person name="Zhang X."/>
            <person name="Ruan Y."/>
            <person name="Liu W."/>
            <person name="Chen Q."/>
            <person name="Gu L."/>
        </authorList>
    </citation>
    <scope>NUCLEOTIDE SEQUENCE [LARGE SCALE GENOMIC DNA]</scope>
    <source>
        <strain evidence="7 8">HZAU 226</strain>
    </source>
</reference>
<dbReference type="InterPro" id="IPR004839">
    <property type="entry name" value="Aminotransferase_I/II_large"/>
</dbReference>
<dbReference type="InterPro" id="IPR015421">
    <property type="entry name" value="PyrdxlP-dep_Trfase_major"/>
</dbReference>
<evidence type="ECO:0000313" key="8">
    <source>
        <dbReference type="Proteomes" id="UP000323565"/>
    </source>
</evidence>
<evidence type="ECO:0000313" key="7">
    <source>
        <dbReference type="EMBL" id="QEH93117.1"/>
    </source>
</evidence>
<protein>
    <submittedName>
        <fullName evidence="7">PLP-dependent aminotransferase family protein</fullName>
    </submittedName>
</protein>
<dbReference type="GO" id="GO:0008483">
    <property type="term" value="F:transaminase activity"/>
    <property type="evidence" value="ECO:0007669"/>
    <property type="project" value="UniProtKB-KW"/>
</dbReference>
<dbReference type="InterPro" id="IPR051446">
    <property type="entry name" value="HTH_trans_reg/aminotransferase"/>
</dbReference>
<dbReference type="PANTHER" id="PTHR46577:SF1">
    <property type="entry name" value="HTH-TYPE TRANSCRIPTIONAL REGULATORY PROTEIN GABR"/>
    <property type="match status" value="1"/>
</dbReference>
<evidence type="ECO:0000256" key="2">
    <source>
        <dbReference type="ARBA" id="ARBA00022898"/>
    </source>
</evidence>
<evidence type="ECO:0000259" key="6">
    <source>
        <dbReference type="PROSITE" id="PS50949"/>
    </source>
</evidence>
<dbReference type="Pfam" id="PF00155">
    <property type="entry name" value="Aminotran_1_2"/>
    <property type="match status" value="1"/>
</dbReference>
<comment type="similarity">
    <text evidence="1">In the C-terminal section; belongs to the class-I pyridoxal-phosphate-dependent aminotransferase family.</text>
</comment>
<dbReference type="CDD" id="cd07377">
    <property type="entry name" value="WHTH_GntR"/>
    <property type="match status" value="1"/>
</dbReference>
<dbReference type="PANTHER" id="PTHR46577">
    <property type="entry name" value="HTH-TYPE TRANSCRIPTIONAL REGULATORY PROTEIN GABR"/>
    <property type="match status" value="1"/>
</dbReference>
<dbReference type="Gene3D" id="1.10.10.10">
    <property type="entry name" value="Winged helix-like DNA-binding domain superfamily/Winged helix DNA-binding domain"/>
    <property type="match status" value="1"/>
</dbReference>